<organism evidence="10 11">
    <name type="scientific">Cloacimonas acidaminovorans (strain Evry)</name>
    <dbReference type="NCBI Taxonomy" id="459349"/>
    <lineage>
        <taxon>Bacteria</taxon>
        <taxon>Pseudomonadati</taxon>
        <taxon>Candidatus Cloacimonadota</taxon>
        <taxon>Candidatus Cloacimonadia</taxon>
        <taxon>Candidatus Cloacimonadales</taxon>
        <taxon>Candidatus Cloacimonadaceae</taxon>
        <taxon>Candidatus Cloacimonas</taxon>
    </lineage>
</organism>
<sequence length="96" mass="11226">MLTWVMYDIVKDKIRNKVSKCCEQAGIYRVQYSVFLGEISRTKCKELSCQIEELINPEIDRVYIFPMCNEDFKSCQLLGQAFDPALITDEIKAFFL</sequence>
<dbReference type="SUPFAM" id="SSF143430">
    <property type="entry name" value="TTP0101/SSO1404-like"/>
    <property type="match status" value="1"/>
</dbReference>
<evidence type="ECO:0000313" key="10">
    <source>
        <dbReference type="EMBL" id="CAO81145.1"/>
    </source>
</evidence>
<evidence type="ECO:0000256" key="6">
    <source>
        <dbReference type="ARBA" id="ARBA00022801"/>
    </source>
</evidence>
<comment type="cofactor">
    <cofactor evidence="1 9">
        <name>Mg(2+)</name>
        <dbReference type="ChEBI" id="CHEBI:18420"/>
    </cofactor>
</comment>
<dbReference type="RefSeq" id="WP_015425003.1">
    <property type="nucleotide sequence ID" value="NC_020449.1"/>
</dbReference>
<protein>
    <recommendedName>
        <fullName evidence="9">CRISPR-associated endoribonuclease Cas2</fullName>
        <ecNumber evidence="9">3.1.-.-</ecNumber>
    </recommendedName>
</protein>
<evidence type="ECO:0000256" key="5">
    <source>
        <dbReference type="ARBA" id="ARBA00022759"/>
    </source>
</evidence>
<dbReference type="PANTHER" id="PTHR34405">
    <property type="entry name" value="CRISPR-ASSOCIATED ENDORIBONUCLEASE CAS2"/>
    <property type="match status" value="1"/>
</dbReference>
<dbReference type="NCBIfam" id="TIGR01573">
    <property type="entry name" value="cas2"/>
    <property type="match status" value="1"/>
</dbReference>
<dbReference type="GO" id="GO:0016787">
    <property type="term" value="F:hydrolase activity"/>
    <property type="evidence" value="ECO:0007669"/>
    <property type="project" value="UniProtKB-KW"/>
</dbReference>
<keyword evidence="11" id="KW-1185">Reference proteome</keyword>
<evidence type="ECO:0000313" key="11">
    <source>
        <dbReference type="Proteomes" id="UP000002019"/>
    </source>
</evidence>
<name>B0VIK4_CLOAI</name>
<keyword evidence="4 9" id="KW-0479">Metal-binding</keyword>
<keyword evidence="3 9" id="KW-0540">Nuclease</keyword>
<dbReference type="EMBL" id="CU466930">
    <property type="protein sequence ID" value="CAO81145.1"/>
    <property type="molecule type" value="Genomic_DNA"/>
</dbReference>
<dbReference type="CDD" id="cd09725">
    <property type="entry name" value="Cas2_I_II_III"/>
    <property type="match status" value="1"/>
</dbReference>
<comment type="similarity">
    <text evidence="2 9">Belongs to the CRISPR-associated endoribonuclease Cas2 protein family.</text>
</comment>
<dbReference type="EC" id="3.1.-.-" evidence="9"/>
<dbReference type="GO" id="GO:0043571">
    <property type="term" value="P:maintenance of CRISPR repeat elements"/>
    <property type="evidence" value="ECO:0007669"/>
    <property type="project" value="UniProtKB-UniRule"/>
</dbReference>
<evidence type="ECO:0000256" key="8">
    <source>
        <dbReference type="ARBA" id="ARBA00023118"/>
    </source>
</evidence>
<dbReference type="PANTHER" id="PTHR34405:SF3">
    <property type="entry name" value="CRISPR-ASSOCIATED ENDORIBONUCLEASE CAS2 3"/>
    <property type="match status" value="1"/>
</dbReference>
<proteinExistence type="inferred from homology"/>
<evidence type="ECO:0000256" key="1">
    <source>
        <dbReference type="ARBA" id="ARBA00001946"/>
    </source>
</evidence>
<evidence type="ECO:0000256" key="7">
    <source>
        <dbReference type="ARBA" id="ARBA00022842"/>
    </source>
</evidence>
<dbReference type="HOGENOM" id="CLU_161124_2_0_0"/>
<reference evidence="10 11" key="1">
    <citation type="journal article" date="2008" name="J. Bacteriol.">
        <title>'Candidatus Cloacamonas acidaminovorans': genome sequence reconstruction provides a first glimpse of a new bacterial division.</title>
        <authorList>
            <person name="Pelletier E."/>
            <person name="Kreimeyer A."/>
            <person name="Bocs S."/>
            <person name="Rouy Z."/>
            <person name="Gyapay G."/>
            <person name="Chouari R."/>
            <person name="Riviere D."/>
            <person name="Ganesan A."/>
            <person name="Daegelen P."/>
            <person name="Sghir A."/>
            <person name="Cohen G.N."/>
            <person name="Medigue C."/>
            <person name="Weissenbach J."/>
            <person name="Le Paslier D."/>
        </authorList>
    </citation>
    <scope>NUCLEOTIDE SEQUENCE [LARGE SCALE GENOMIC DNA]</scope>
    <source>
        <strain evidence="11">Evry</strain>
    </source>
</reference>
<keyword evidence="7 9" id="KW-0460">Magnesium</keyword>
<keyword evidence="6 9" id="KW-0378">Hydrolase</keyword>
<dbReference type="AlphaFoldDB" id="B0VIK4"/>
<dbReference type="GO" id="GO:0046872">
    <property type="term" value="F:metal ion binding"/>
    <property type="evidence" value="ECO:0007669"/>
    <property type="project" value="UniProtKB-UniRule"/>
</dbReference>
<dbReference type="OrthoDB" id="9798176at2"/>
<gene>
    <name evidence="9" type="primary">cas2</name>
    <name evidence="10" type="ordered locus">CLOAM1289</name>
</gene>
<keyword evidence="5 9" id="KW-0255">Endonuclease</keyword>
<comment type="function">
    <text evidence="9">CRISPR (clustered regularly interspaced short palindromic repeat), is an adaptive immune system that provides protection against mobile genetic elements (viruses, transposable elements and conjugative plasmids). CRISPR clusters contain sequences complementary to antecedent mobile elements and target invading nucleic acids. CRISPR clusters are transcribed and processed into CRISPR RNA (crRNA). Functions as a ssRNA-specific endoribonuclease. Involved in the integration of spacer DNA into the CRISPR cassette.</text>
</comment>
<comment type="subunit">
    <text evidence="9">Homodimer, forms a heterotetramer with a Cas1 homodimer.</text>
</comment>
<dbReference type="HAMAP" id="MF_01471">
    <property type="entry name" value="Cas2"/>
    <property type="match status" value="1"/>
</dbReference>
<evidence type="ECO:0000256" key="3">
    <source>
        <dbReference type="ARBA" id="ARBA00022722"/>
    </source>
</evidence>
<dbReference type="GO" id="GO:0004521">
    <property type="term" value="F:RNA endonuclease activity"/>
    <property type="evidence" value="ECO:0007669"/>
    <property type="project" value="InterPro"/>
</dbReference>
<dbReference type="eggNOG" id="COG1343">
    <property type="taxonomic scope" value="Bacteria"/>
</dbReference>
<dbReference type="Proteomes" id="UP000002019">
    <property type="component" value="Chromosome"/>
</dbReference>
<dbReference type="Pfam" id="PF09827">
    <property type="entry name" value="CRISPR_Cas2"/>
    <property type="match status" value="1"/>
</dbReference>
<evidence type="ECO:0000256" key="4">
    <source>
        <dbReference type="ARBA" id="ARBA00022723"/>
    </source>
</evidence>
<evidence type="ECO:0000256" key="2">
    <source>
        <dbReference type="ARBA" id="ARBA00009959"/>
    </source>
</evidence>
<dbReference type="InterPro" id="IPR021127">
    <property type="entry name" value="CRISPR_associated_Cas2"/>
</dbReference>
<feature type="binding site" evidence="9">
    <location>
        <position position="8"/>
    </location>
    <ligand>
        <name>Mg(2+)</name>
        <dbReference type="ChEBI" id="CHEBI:18420"/>
        <note>catalytic</note>
    </ligand>
</feature>
<dbReference type="KEGG" id="caci:CLOAM1289"/>
<dbReference type="InterPro" id="IPR019199">
    <property type="entry name" value="Virulence_VapD/CRISPR_Cas2"/>
</dbReference>
<dbReference type="GO" id="GO:0051607">
    <property type="term" value="P:defense response to virus"/>
    <property type="evidence" value="ECO:0007669"/>
    <property type="project" value="UniProtKB-UniRule"/>
</dbReference>
<accession>B0VIK4</accession>
<keyword evidence="8 9" id="KW-0051">Antiviral defense</keyword>
<dbReference type="STRING" id="459349.CLOAM1289"/>
<dbReference type="Gene3D" id="3.30.70.240">
    <property type="match status" value="1"/>
</dbReference>
<evidence type="ECO:0000256" key="9">
    <source>
        <dbReference type="HAMAP-Rule" id="MF_01471"/>
    </source>
</evidence>